<keyword evidence="3" id="KW-1185">Reference proteome</keyword>
<evidence type="ECO:0008006" key="4">
    <source>
        <dbReference type="Google" id="ProtNLM"/>
    </source>
</evidence>
<feature type="coiled-coil region" evidence="1">
    <location>
        <begin position="113"/>
        <end position="140"/>
    </location>
</feature>
<proteinExistence type="predicted"/>
<dbReference type="EMBL" id="JACHIV010000001">
    <property type="protein sequence ID" value="MBB5067725.1"/>
    <property type="molecule type" value="Genomic_DNA"/>
</dbReference>
<evidence type="ECO:0000313" key="2">
    <source>
        <dbReference type="EMBL" id="MBB5067725.1"/>
    </source>
</evidence>
<gene>
    <name evidence="2" type="ORF">BJ969_000813</name>
</gene>
<comment type="caution">
    <text evidence="2">The sequence shown here is derived from an EMBL/GenBank/DDBJ whole genome shotgun (WGS) entry which is preliminary data.</text>
</comment>
<dbReference type="RefSeq" id="WP_246456675.1">
    <property type="nucleotide sequence ID" value="NZ_JACHIV010000001.1"/>
</dbReference>
<evidence type="ECO:0000313" key="3">
    <source>
        <dbReference type="Proteomes" id="UP000580474"/>
    </source>
</evidence>
<evidence type="ECO:0000256" key="1">
    <source>
        <dbReference type="SAM" id="Coils"/>
    </source>
</evidence>
<organism evidence="2 3">
    <name type="scientific">Saccharopolyspora gloriosae</name>
    <dbReference type="NCBI Taxonomy" id="455344"/>
    <lineage>
        <taxon>Bacteria</taxon>
        <taxon>Bacillati</taxon>
        <taxon>Actinomycetota</taxon>
        <taxon>Actinomycetes</taxon>
        <taxon>Pseudonocardiales</taxon>
        <taxon>Pseudonocardiaceae</taxon>
        <taxon>Saccharopolyspora</taxon>
    </lineage>
</organism>
<sequence length="152" mass="16591">MSGGEEAELRPMQVGTEQAQPMMAAKQRLQASAAAVGTLRTDVAAGRLKLDPEAGREVQDLLTEQLDQVDAWLRRSDDLGRRAPLGQNPVGEAMAGKFADRATSEGDSFTGVLTQYRQVLDEAQDAVAEAMRRYQTADEHAVDMFQNLKSQL</sequence>
<dbReference type="AlphaFoldDB" id="A0A840NC79"/>
<dbReference type="Proteomes" id="UP000580474">
    <property type="component" value="Unassembled WGS sequence"/>
</dbReference>
<name>A0A840NC79_9PSEU</name>
<accession>A0A840NC79</accession>
<keyword evidence="1" id="KW-0175">Coiled coil</keyword>
<protein>
    <recommendedName>
        <fullName evidence="4">PE domain-containing protein</fullName>
    </recommendedName>
</protein>
<reference evidence="2 3" key="1">
    <citation type="submission" date="2020-08" db="EMBL/GenBank/DDBJ databases">
        <title>Sequencing the genomes of 1000 actinobacteria strains.</title>
        <authorList>
            <person name="Klenk H.-P."/>
        </authorList>
    </citation>
    <scope>NUCLEOTIDE SEQUENCE [LARGE SCALE GENOMIC DNA]</scope>
    <source>
        <strain evidence="2 3">DSM 45582</strain>
    </source>
</reference>